<name>A0A976N327_9VIRU</name>
<dbReference type="EMBL" id="OM869637">
    <property type="protein sequence ID" value="UPW41613.1"/>
    <property type="molecule type" value="Genomic_DNA"/>
</dbReference>
<protein>
    <submittedName>
        <fullName evidence="1">DNA pilot protein</fullName>
    </submittedName>
</protein>
<sequence length="258" mass="27271">MGFFSKVKDLFKPGLPTSSSSSDTFNLSASAYGGDGSPNWLSMLGSFAAPAVGAGLNYAQANALMDKQMAFQQYNSDTAIQRRLADNIAAGVNPLYSMSSGQGASSPAGAMSQGGDFANALNSGIGRAFENQIKHAQIASMHYQNEVQKAAAEKGTLETDLLQKQIENYDAELAARLYMMYCQGEAALASGAASSSMSSSLQQDMLLKNLTKPEQVLYNQFIQDHPNMRNFGFFLKAIGLGGLSGSSGPKGGSFGIHR</sequence>
<reference evidence="1" key="1">
    <citation type="submission" date="2022-02" db="EMBL/GenBank/DDBJ databases">
        <title>Towards deciphering the DNA virus diversity associated with rodent species in the families Cricetidae and Heteromyidae.</title>
        <authorList>
            <person name="Lund M."/>
            <person name="Larsen B.B."/>
            <person name="Gryseels S."/>
            <person name="Kraberger S."/>
            <person name="Rowsey D.M."/>
            <person name="Steger L."/>
            <person name="Yule K.M."/>
            <person name="Upham N.S."/>
            <person name="Worobey M."/>
            <person name="Van Doorslaer K."/>
            <person name="Varsani A."/>
        </authorList>
    </citation>
    <scope>NUCLEOTIDE SEQUENCE</scope>
    <source>
        <strain evidence="1">NeonRodF8_40</strain>
    </source>
</reference>
<organism evidence="1">
    <name type="scientific">Peromfec virus RodF8_40</name>
    <dbReference type="NCBI Taxonomy" id="2929374"/>
    <lineage>
        <taxon>Viruses</taxon>
        <taxon>Monodnaviria</taxon>
        <taxon>Sangervirae</taxon>
        <taxon>Phixviricota</taxon>
        <taxon>Malgrandaviricetes</taxon>
        <taxon>Petitvirales</taxon>
        <taxon>Microviridae</taxon>
    </lineage>
</organism>
<proteinExistence type="predicted"/>
<accession>A0A976N327</accession>
<evidence type="ECO:0000313" key="1">
    <source>
        <dbReference type="EMBL" id="UPW41613.1"/>
    </source>
</evidence>